<reference evidence="1" key="1">
    <citation type="submission" date="2024-02" db="EMBL/GenBank/DDBJ databases">
        <title>Metagenome Assembled Genome of Zalaria obscura JY119.</title>
        <authorList>
            <person name="Vighnesh L."/>
            <person name="Jagadeeshwari U."/>
            <person name="Venkata Ramana C."/>
            <person name="Sasikala C."/>
        </authorList>
    </citation>
    <scope>NUCLEOTIDE SEQUENCE</scope>
    <source>
        <strain evidence="1">JY119</strain>
    </source>
</reference>
<keyword evidence="2" id="KW-1185">Reference proteome</keyword>
<dbReference type="Proteomes" id="UP001320706">
    <property type="component" value="Unassembled WGS sequence"/>
</dbReference>
<comment type="caution">
    <text evidence="1">The sequence shown here is derived from an EMBL/GenBank/DDBJ whole genome shotgun (WGS) entry which is preliminary data.</text>
</comment>
<gene>
    <name evidence="1" type="ORF">M8818_001665</name>
</gene>
<sequence length="100" mass="10799">MTSISVRLIAILFAQTDQCAGSGVQCVALARFHHLILILIQTLESGDRIWQCTESRYAYGRVRELDVSGGPAEPSAALGVSRASSAAMSQITPITSQRRH</sequence>
<evidence type="ECO:0000313" key="1">
    <source>
        <dbReference type="EMBL" id="KAK8216702.1"/>
    </source>
</evidence>
<accession>A0ACC3SM83</accession>
<name>A0ACC3SM83_9PEZI</name>
<protein>
    <submittedName>
        <fullName evidence="1">Uncharacterized protein</fullName>
    </submittedName>
</protein>
<proteinExistence type="predicted"/>
<evidence type="ECO:0000313" key="2">
    <source>
        <dbReference type="Proteomes" id="UP001320706"/>
    </source>
</evidence>
<organism evidence="1 2">
    <name type="scientific">Zalaria obscura</name>
    <dbReference type="NCBI Taxonomy" id="2024903"/>
    <lineage>
        <taxon>Eukaryota</taxon>
        <taxon>Fungi</taxon>
        <taxon>Dikarya</taxon>
        <taxon>Ascomycota</taxon>
        <taxon>Pezizomycotina</taxon>
        <taxon>Dothideomycetes</taxon>
        <taxon>Dothideomycetidae</taxon>
        <taxon>Dothideales</taxon>
        <taxon>Zalariaceae</taxon>
        <taxon>Zalaria</taxon>
    </lineage>
</organism>
<dbReference type="EMBL" id="JAMKPW020000007">
    <property type="protein sequence ID" value="KAK8216702.1"/>
    <property type="molecule type" value="Genomic_DNA"/>
</dbReference>